<name>W7CLX5_9LIST</name>
<gene>
    <name evidence="8" type="ORF">BCAMP_09170</name>
</gene>
<dbReference type="Proteomes" id="UP000019243">
    <property type="component" value="Unassembled WGS sequence"/>
</dbReference>
<dbReference type="AlphaFoldDB" id="W7CLX5"/>
<feature type="binding site" evidence="6">
    <location>
        <position position="85"/>
    </location>
    <ligand>
        <name>Mg(2+)</name>
        <dbReference type="ChEBI" id="CHEBI:18420"/>
        <note>ligand shared between all trimeric partners</note>
    </ligand>
</feature>
<dbReference type="GO" id="GO:0016740">
    <property type="term" value="F:transferase activity"/>
    <property type="evidence" value="ECO:0007669"/>
    <property type="project" value="UniProtKB-KW"/>
</dbReference>
<dbReference type="PANTHER" id="PTHR34382">
    <property type="entry name" value="PTS SYSTEM N,N'-DIACETYLCHITOBIOSE-SPECIFIC EIIA COMPONENT"/>
    <property type="match status" value="1"/>
</dbReference>
<dbReference type="GO" id="GO:0046872">
    <property type="term" value="F:metal ion binding"/>
    <property type="evidence" value="ECO:0007669"/>
    <property type="project" value="UniProtKB-KW"/>
</dbReference>
<evidence type="ECO:0000256" key="6">
    <source>
        <dbReference type="PIRSR" id="PIRSR000699-2"/>
    </source>
</evidence>
<keyword evidence="4" id="KW-0598">Phosphotransferase system</keyword>
<keyword evidence="3" id="KW-0808">Transferase</keyword>
<comment type="cofactor">
    <cofactor evidence="6">
        <name>Mg(2+)</name>
        <dbReference type="ChEBI" id="CHEBI:18420"/>
    </cofactor>
    <text evidence="6">Binds 1 Mg(2+) ion per trimer.</text>
</comment>
<organism evidence="8 9">
    <name type="scientific">Brochothrix campestris FSL F6-1037</name>
    <dbReference type="NCBI Taxonomy" id="1265861"/>
    <lineage>
        <taxon>Bacteria</taxon>
        <taxon>Bacillati</taxon>
        <taxon>Bacillota</taxon>
        <taxon>Bacilli</taxon>
        <taxon>Bacillales</taxon>
        <taxon>Listeriaceae</taxon>
        <taxon>Brochothrix</taxon>
    </lineage>
</organism>
<keyword evidence="1" id="KW-0813">Transport</keyword>
<evidence type="ECO:0000256" key="1">
    <source>
        <dbReference type="ARBA" id="ARBA00022448"/>
    </source>
</evidence>
<dbReference type="Gene3D" id="1.20.58.80">
    <property type="entry name" value="Phosphotransferase system, lactose/cellobiose-type IIA subunit"/>
    <property type="match status" value="1"/>
</dbReference>
<dbReference type="PATRIC" id="fig|1265861.3.peg.1798"/>
<reference evidence="8 9" key="1">
    <citation type="submission" date="2012-12" db="EMBL/GenBank/DDBJ databases">
        <title>Novel taxa of Listeriaceae from agricultural environments in the United States.</title>
        <authorList>
            <person name="den Bakker H.C."/>
            <person name="Allred A."/>
            <person name="Warchocki S."/>
            <person name="Wright E.M."/>
            <person name="Burrell A."/>
            <person name="Nightingale K.K."/>
            <person name="Kephart D."/>
            <person name="Wiedmann M."/>
        </authorList>
    </citation>
    <scope>NUCLEOTIDE SEQUENCE [LARGE SCALE GENOMIC DNA]</scope>
    <source>
        <strain evidence="8 9">FSL F6-1037</strain>
    </source>
</reference>
<keyword evidence="9" id="KW-1185">Reference proteome</keyword>
<dbReference type="OrthoDB" id="350602at2"/>
<evidence type="ECO:0000313" key="9">
    <source>
        <dbReference type="Proteomes" id="UP000019243"/>
    </source>
</evidence>
<proteinExistence type="predicted"/>
<dbReference type="InterPro" id="IPR003188">
    <property type="entry name" value="PTS_IIA_lac/cel"/>
</dbReference>
<protein>
    <submittedName>
        <fullName evidence="8">Cellobiose-specific PTS system IIA component</fullName>
    </submittedName>
</protein>
<dbReference type="PROSITE" id="PS51095">
    <property type="entry name" value="PTS_EIIA_TYPE_3"/>
    <property type="match status" value="1"/>
</dbReference>
<dbReference type="PANTHER" id="PTHR34382:SF7">
    <property type="entry name" value="PTS SYSTEM N,N'-DIACETYLCHITOBIOSE-SPECIFIC EIIA COMPONENT"/>
    <property type="match status" value="1"/>
</dbReference>
<comment type="caution">
    <text evidence="8">The sequence shown here is derived from an EMBL/GenBank/DDBJ whole genome shotgun (WGS) entry which is preliminary data.</text>
</comment>
<dbReference type="SUPFAM" id="SSF46973">
    <property type="entry name" value="Enzyme IIa from lactose specific PTS, IIa-lac"/>
    <property type="match status" value="1"/>
</dbReference>
<dbReference type="EMBL" id="AODH01000038">
    <property type="protein sequence ID" value="EUJ38017.1"/>
    <property type="molecule type" value="Genomic_DNA"/>
</dbReference>
<evidence type="ECO:0000256" key="7">
    <source>
        <dbReference type="PROSITE-ProRule" id="PRU00418"/>
    </source>
</evidence>
<keyword evidence="2" id="KW-0762">Sugar transport</keyword>
<dbReference type="RefSeq" id="WP_035315006.1">
    <property type="nucleotide sequence ID" value="NZ_AODH01000038.1"/>
</dbReference>
<dbReference type="InterPro" id="IPR036542">
    <property type="entry name" value="PTS_IIA_lac/cel_sf"/>
</dbReference>
<dbReference type="STRING" id="1265861.BCAMP_09170"/>
<feature type="active site" description="Tele-phosphohistidine intermediate" evidence="5">
    <location>
        <position position="82"/>
    </location>
</feature>
<dbReference type="Pfam" id="PF02255">
    <property type="entry name" value="PTS_IIA"/>
    <property type="match status" value="1"/>
</dbReference>
<sequence length="115" mass="13281">MITEEMKEQFNEQSMLMILHAGDAREKVNEALDQAMTGAYNTAAELIKEAKENINKSHKIQTVQVQKEAKEEAYYYSMLFAHAQDTLMTVQSEYNITKKLIPLLERLEQKINEIA</sequence>
<feature type="modified residue" description="Phosphohistidine; by HPr" evidence="7">
    <location>
        <position position="82"/>
    </location>
</feature>
<evidence type="ECO:0000256" key="3">
    <source>
        <dbReference type="ARBA" id="ARBA00022679"/>
    </source>
</evidence>
<accession>W7CLX5</accession>
<evidence type="ECO:0000256" key="4">
    <source>
        <dbReference type="ARBA" id="ARBA00022683"/>
    </source>
</evidence>
<dbReference type="PIRSF" id="PIRSF000699">
    <property type="entry name" value="PTS_IILac_III"/>
    <property type="match status" value="1"/>
</dbReference>
<evidence type="ECO:0000256" key="2">
    <source>
        <dbReference type="ARBA" id="ARBA00022597"/>
    </source>
</evidence>
<evidence type="ECO:0000256" key="5">
    <source>
        <dbReference type="PIRSR" id="PIRSR000699-1"/>
    </source>
</evidence>
<dbReference type="GO" id="GO:0009401">
    <property type="term" value="P:phosphoenolpyruvate-dependent sugar phosphotransferase system"/>
    <property type="evidence" value="ECO:0007669"/>
    <property type="project" value="UniProtKB-KW"/>
</dbReference>
<keyword evidence="6" id="KW-0479">Metal-binding</keyword>
<keyword evidence="6" id="KW-0460">Magnesium</keyword>
<evidence type="ECO:0000313" key="8">
    <source>
        <dbReference type="EMBL" id="EUJ38017.1"/>
    </source>
</evidence>